<dbReference type="Proteomes" id="UP000501602">
    <property type="component" value="Chromosome"/>
</dbReference>
<accession>A0A6H1U9G6</accession>
<dbReference type="KEGG" id="fes:HER31_01440"/>
<evidence type="ECO:0000313" key="3">
    <source>
        <dbReference type="Proteomes" id="UP000501602"/>
    </source>
</evidence>
<protein>
    <submittedName>
        <fullName evidence="2">DUF3833 domain-containing protein</fullName>
    </submittedName>
</protein>
<dbReference type="PROSITE" id="PS51257">
    <property type="entry name" value="PROKAR_LIPOPROTEIN"/>
    <property type="match status" value="1"/>
</dbReference>
<evidence type="ECO:0000313" key="2">
    <source>
        <dbReference type="EMBL" id="QIZ75681.1"/>
    </source>
</evidence>
<keyword evidence="3" id="KW-1185">Reference proteome</keyword>
<dbReference type="InterPro" id="IPR024409">
    <property type="entry name" value="DUF3833"/>
</dbReference>
<name>A0A6H1U9G6_9GAMM</name>
<evidence type="ECO:0000256" key="1">
    <source>
        <dbReference type="SAM" id="SignalP"/>
    </source>
</evidence>
<sequence length="181" mass="20419">MKPYPLILAALLLAITLLGCSSNSESYQQMTPEFRLEQFFDGKLEAHGMVQQRSGAITRRFRAELMGSWQVEQGKLQGVLDEQFYWDDGEVSERIWYLSVNDDGSYSGTAADVIGSATGTVSGSVLTWQYQLQLPPNQGGWKLTFDDTMVLIDEQQLLNIAIMKKWGFEVGRVTLQIRKLD</sequence>
<dbReference type="EMBL" id="CP051180">
    <property type="protein sequence ID" value="QIZ75681.1"/>
    <property type="molecule type" value="Genomic_DNA"/>
</dbReference>
<organism evidence="2 3">
    <name type="scientific">Ferrimonas lipolytica</name>
    <dbReference type="NCBI Taxonomy" id="2724191"/>
    <lineage>
        <taxon>Bacteria</taxon>
        <taxon>Pseudomonadati</taxon>
        <taxon>Pseudomonadota</taxon>
        <taxon>Gammaproteobacteria</taxon>
        <taxon>Alteromonadales</taxon>
        <taxon>Ferrimonadaceae</taxon>
        <taxon>Ferrimonas</taxon>
    </lineage>
</organism>
<keyword evidence="1" id="KW-0732">Signal</keyword>
<reference evidence="2 3" key="1">
    <citation type="submission" date="2020-04" db="EMBL/GenBank/DDBJ databases">
        <title>Ferrimonas sp. S7 isolated from sea water.</title>
        <authorList>
            <person name="Bae S.S."/>
            <person name="Baek K."/>
        </authorList>
    </citation>
    <scope>NUCLEOTIDE SEQUENCE [LARGE SCALE GENOMIC DNA]</scope>
    <source>
        <strain evidence="2 3">S7</strain>
    </source>
</reference>
<feature type="signal peptide" evidence="1">
    <location>
        <begin position="1"/>
        <end position="26"/>
    </location>
</feature>
<gene>
    <name evidence="2" type="ORF">HER31_01440</name>
</gene>
<dbReference type="RefSeq" id="WP_168658942.1">
    <property type="nucleotide sequence ID" value="NZ_CP051180.1"/>
</dbReference>
<feature type="chain" id="PRO_5026096109" evidence="1">
    <location>
        <begin position="27"/>
        <end position="181"/>
    </location>
</feature>
<dbReference type="Pfam" id="PF12915">
    <property type="entry name" value="DUF3833"/>
    <property type="match status" value="1"/>
</dbReference>
<proteinExistence type="predicted"/>
<dbReference type="AlphaFoldDB" id="A0A6H1U9G6"/>